<dbReference type="AlphaFoldDB" id="A0A7Y5Z2U8"/>
<name>A0A7Y5Z2U8_9PSED</name>
<organism evidence="1 2">
    <name type="scientific">Pseudomonas corrugata</name>
    <dbReference type="NCBI Taxonomy" id="47879"/>
    <lineage>
        <taxon>Bacteria</taxon>
        <taxon>Pseudomonadati</taxon>
        <taxon>Pseudomonadota</taxon>
        <taxon>Gammaproteobacteria</taxon>
        <taxon>Pseudomonadales</taxon>
        <taxon>Pseudomonadaceae</taxon>
        <taxon>Pseudomonas</taxon>
    </lineage>
</organism>
<accession>A0A7Y5Z2U8</accession>
<dbReference type="RefSeq" id="WP_175361893.1">
    <property type="nucleotide sequence ID" value="NZ_JABFMR010000003.1"/>
</dbReference>
<gene>
    <name evidence="1" type="ORF">HNO91_05635</name>
</gene>
<protein>
    <submittedName>
        <fullName evidence="1">Phage major capsid protein, P2 family</fullName>
    </submittedName>
</protein>
<dbReference type="NCBIfam" id="TIGR01551">
    <property type="entry name" value="major_capsid_P2"/>
    <property type="match status" value="1"/>
</dbReference>
<comment type="caution">
    <text evidence="1">The sequence shown here is derived from an EMBL/GenBank/DDBJ whole genome shotgun (WGS) entry which is preliminary data.</text>
</comment>
<dbReference type="Proteomes" id="UP000536720">
    <property type="component" value="Unassembled WGS sequence"/>
</dbReference>
<dbReference type="Pfam" id="PF05125">
    <property type="entry name" value="Phage_cap_P2"/>
    <property type="match status" value="1"/>
</dbReference>
<proteinExistence type="predicted"/>
<dbReference type="EMBL" id="JABFMR010000003">
    <property type="protein sequence ID" value="NUT85891.1"/>
    <property type="molecule type" value="Genomic_DNA"/>
</dbReference>
<dbReference type="InterPro" id="IPR006441">
    <property type="entry name" value="Phage_P2_GpN"/>
</dbReference>
<evidence type="ECO:0000313" key="1">
    <source>
        <dbReference type="EMBL" id="NUT85891.1"/>
    </source>
</evidence>
<evidence type="ECO:0000313" key="2">
    <source>
        <dbReference type="Proteomes" id="UP000536720"/>
    </source>
</evidence>
<sequence>MRNETRIAYNGYLAQVAKLNGVDNAAVKFNVEPSVQQNLETAIQESTALLGRINVIGVMEQSGEALLLGVNGPIASRTDTAGGNRRNPSDRHNLAKDDYTCKQTNFDSAFRYALLDAWAKFPDFQTRLTAAIAQRQALDRLMIGWNGVSAAAATNAATYPLRQDVNIGWLEKIRTKAPDRVLDEGATAGKVTVGATGDYKTLDGLVFDAVQMLDPWHRSHPDLVVIVSRNLMHEKLLAAVEKGATSNQEENAAQEIVTRARLGGLPIVDAPYFPDGTVLVTTLSNLSIYWQEGARRRHLKDEPEYDRIADYQSSNDAYVVEDLGLVALVEKIEKV</sequence>
<reference evidence="1 2" key="1">
    <citation type="journal article" date="2020" name="Front. Plant Sci.">
        <title>Isolation of Rhizosphere Bacteria That Improve Quality and Water Stress Tolerance in Greenhouse Ornamentals.</title>
        <authorList>
            <person name="Nordstedt N.P."/>
            <person name="Jones M.L."/>
        </authorList>
    </citation>
    <scope>NUCLEOTIDE SEQUENCE [LARGE SCALE GENOMIC DNA]</scope>
    <source>
        <strain evidence="1 2">C7D2</strain>
    </source>
</reference>